<evidence type="ECO:0000313" key="2">
    <source>
        <dbReference type="EMBL" id="KFI28890.1"/>
    </source>
</evidence>
<feature type="transmembrane region" description="Helical" evidence="1">
    <location>
        <begin position="169"/>
        <end position="189"/>
    </location>
</feature>
<dbReference type="STRING" id="1105367.CG50_11835"/>
<sequence>MIAALVIGEVGKPHLPALEAFDWVAAVAAVLLAAIRIGHVQRLARIFAVLAAIVAAAVLLVAPEARPVVGRALMQGTAFSAFLTALGLIRAPVRASKVIGLAAAWLFACPARMRSAAMTYGAQFLAVLFNLGVIAMMHDIARDHSDRARAEGRSGVDAGAVTLVVERGALLATIWNPIGVGFAIVTAAIPALDPALFLMLSFMVAMVVSAGSLVFAPRDDQADPESRAPEGGARALLIVLAVVAGLIAVTLVLHRLLGVGFLTAACIVLPLLSVLWSRVEPSVRGPKGGALDGLAQATASMASESTIFLAATMIGAGASLALGAIGIEALISGGMIPPVAVVLGCLVLVPLAGAIMIPHSIVMLLVVQLFGAGPVGQAHPQALALALCLAWAFAIATSPISAMSIVTGRLTGIGPTGIALRVNRAFTLCGLAASALIVLAVYLLE</sequence>
<feature type="transmembrane region" description="Helical" evidence="1">
    <location>
        <begin position="195"/>
        <end position="215"/>
    </location>
</feature>
<keyword evidence="1" id="KW-0472">Membrane</keyword>
<dbReference type="Proteomes" id="UP000028824">
    <property type="component" value="Unassembled WGS sequence"/>
</dbReference>
<organism evidence="2 3">
    <name type="scientific">Paenirhodobacter enshiensis</name>
    <dbReference type="NCBI Taxonomy" id="1105367"/>
    <lineage>
        <taxon>Bacteria</taxon>
        <taxon>Pseudomonadati</taxon>
        <taxon>Pseudomonadota</taxon>
        <taxon>Alphaproteobacteria</taxon>
        <taxon>Rhodobacterales</taxon>
        <taxon>Rhodobacter group</taxon>
        <taxon>Paenirhodobacter</taxon>
    </lineage>
</organism>
<dbReference type="EMBL" id="JFZB01000005">
    <property type="protein sequence ID" value="KFI28890.1"/>
    <property type="molecule type" value="Genomic_DNA"/>
</dbReference>
<feature type="transmembrane region" description="Helical" evidence="1">
    <location>
        <begin position="68"/>
        <end position="88"/>
    </location>
</feature>
<reference evidence="2 3" key="1">
    <citation type="submission" date="2014-03" db="EMBL/GenBank/DDBJ databases">
        <title>Genome of Paenirhodobacter enshiensis DW2-9.</title>
        <authorList>
            <person name="Wang D."/>
            <person name="Wang G."/>
        </authorList>
    </citation>
    <scope>NUCLEOTIDE SEQUENCE [LARGE SCALE GENOMIC DNA]</scope>
    <source>
        <strain evidence="2 3">DW2-9</strain>
    </source>
</reference>
<feature type="transmembrane region" description="Helical" evidence="1">
    <location>
        <begin position="259"/>
        <end position="277"/>
    </location>
</feature>
<keyword evidence="3" id="KW-1185">Reference proteome</keyword>
<feature type="transmembrane region" description="Helical" evidence="1">
    <location>
        <begin position="119"/>
        <end position="137"/>
    </location>
</feature>
<keyword evidence="1" id="KW-1133">Transmembrane helix</keyword>
<gene>
    <name evidence="2" type="ORF">CG50_11835</name>
</gene>
<feature type="transmembrane region" description="Helical" evidence="1">
    <location>
        <begin position="339"/>
        <end position="370"/>
    </location>
</feature>
<feature type="transmembrane region" description="Helical" evidence="1">
    <location>
        <begin position="44"/>
        <end position="62"/>
    </location>
</feature>
<feature type="transmembrane region" description="Helical" evidence="1">
    <location>
        <begin position="307"/>
        <end position="327"/>
    </location>
</feature>
<dbReference type="AlphaFoldDB" id="A0A086Y3P0"/>
<accession>A0A086Y3P0</accession>
<feature type="transmembrane region" description="Helical" evidence="1">
    <location>
        <begin position="235"/>
        <end position="253"/>
    </location>
</feature>
<comment type="caution">
    <text evidence="2">The sequence shown here is derived from an EMBL/GenBank/DDBJ whole genome shotgun (WGS) entry which is preliminary data.</text>
</comment>
<protein>
    <submittedName>
        <fullName evidence="2">Uncharacterized protein</fullName>
    </submittedName>
</protein>
<evidence type="ECO:0000313" key="3">
    <source>
        <dbReference type="Proteomes" id="UP000028824"/>
    </source>
</evidence>
<keyword evidence="1" id="KW-0812">Transmembrane</keyword>
<feature type="transmembrane region" description="Helical" evidence="1">
    <location>
        <begin position="425"/>
        <end position="444"/>
    </location>
</feature>
<dbReference type="eggNOG" id="COG4590">
    <property type="taxonomic scope" value="Bacteria"/>
</dbReference>
<name>A0A086Y3P0_9RHOB</name>
<feature type="transmembrane region" description="Helical" evidence="1">
    <location>
        <begin position="382"/>
        <end position="405"/>
    </location>
</feature>
<evidence type="ECO:0000256" key="1">
    <source>
        <dbReference type="SAM" id="Phobius"/>
    </source>
</evidence>
<feature type="transmembrane region" description="Helical" evidence="1">
    <location>
        <begin position="20"/>
        <end position="37"/>
    </location>
</feature>
<proteinExistence type="predicted"/>